<name>A0A1E4SDT0_9ASCO</name>
<sequence length="471" mass="54166">MFKDTIKHQYNHQDPNKPNFVFSSDIPEKILGLVERFLSHKDEQDSGLRRLDIGTDFEFNVNVELNSLLVRNKDLKPTDLIKENLICLARSNTKRMSKNIEKMIFSQPKYSIQSYALISDEIFIVNLTLKLLEFIMDENVNQIAIDFLKDENYGLLLLCDEQMIDQIERYIRVRFVNELNKHISEPIVIGEIELKMPHQKTLQKEHVESPDEQQTNQHTNVSEMETTVIEHLLPVPDQISVSDSTLDGLEDLTVRDKSFVYEDEASNSSFEELLILRSNDTTRSNSNDEDEYGEAQANKSKNSQENSRIEGFIKNMDNLRHNEEKYIKLDDLLETECGLDLKDDEHVGTLEPPIELKLVISSLSPQKTVTANLSTSSFVSPTKKKSISRMSSASFSMINHHEDTYGLEYAFKNKSPLVPTYIKEDKKFKFIKVGKVQKFVNLFEEKLGDKPENGSRPPTPILESETSHLEG</sequence>
<reference evidence="3" key="1">
    <citation type="submission" date="2016-05" db="EMBL/GenBank/DDBJ databases">
        <title>Comparative genomics of biotechnologically important yeasts.</title>
        <authorList>
            <consortium name="DOE Joint Genome Institute"/>
            <person name="Riley R."/>
            <person name="Haridas S."/>
            <person name="Wolfe K.H."/>
            <person name="Lopes M.R."/>
            <person name="Hittinger C.T."/>
            <person name="Goker M."/>
            <person name="Salamov A."/>
            <person name="Wisecaver J."/>
            <person name="Long T.M."/>
            <person name="Aerts A.L."/>
            <person name="Barry K."/>
            <person name="Choi C."/>
            <person name="Clum A."/>
            <person name="Coughlan A.Y."/>
            <person name="Deshpande S."/>
            <person name="Douglass A.P."/>
            <person name="Hanson S.J."/>
            <person name="Klenk H.-P."/>
            <person name="Labutti K."/>
            <person name="Lapidus A."/>
            <person name="Lindquist E."/>
            <person name="Lipzen A."/>
            <person name="Meier-Kolthoff J.P."/>
            <person name="Ohm R.A."/>
            <person name="Otillar R.P."/>
            <person name="Pangilinan J."/>
            <person name="Peng Y."/>
            <person name="Rokas A."/>
            <person name="Rosa C.A."/>
            <person name="Scheuner C."/>
            <person name="Sibirny A.A."/>
            <person name="Slot J.C."/>
            <person name="Stielow J.B."/>
            <person name="Sun H."/>
            <person name="Kurtzman C.P."/>
            <person name="Blackwell M."/>
            <person name="Grigoriev I.V."/>
            <person name="Jeffries T.W."/>
        </authorList>
    </citation>
    <scope>NUCLEOTIDE SEQUENCE [LARGE SCALE GENOMIC DNA]</scope>
    <source>
        <strain evidence="3">NRRL Y-17324</strain>
    </source>
</reference>
<dbReference type="RefSeq" id="XP_020062738.1">
    <property type="nucleotide sequence ID" value="XM_020211229.1"/>
</dbReference>
<dbReference type="GeneID" id="30985365"/>
<keyword evidence="3" id="KW-1185">Reference proteome</keyword>
<dbReference type="OrthoDB" id="4021450at2759"/>
<evidence type="ECO:0000256" key="1">
    <source>
        <dbReference type="SAM" id="MobiDB-lite"/>
    </source>
</evidence>
<dbReference type="STRING" id="984487.A0A1E4SDT0"/>
<protein>
    <submittedName>
        <fullName evidence="2">Uncharacterized protein</fullName>
    </submittedName>
</protein>
<dbReference type="AlphaFoldDB" id="A0A1E4SDT0"/>
<evidence type="ECO:0000313" key="3">
    <source>
        <dbReference type="Proteomes" id="UP000094285"/>
    </source>
</evidence>
<evidence type="ECO:0000313" key="2">
    <source>
        <dbReference type="EMBL" id="ODV77616.1"/>
    </source>
</evidence>
<feature type="region of interest" description="Disordered" evidence="1">
    <location>
        <begin position="281"/>
        <end position="308"/>
    </location>
</feature>
<feature type="compositionally biased region" description="Polar residues" evidence="1">
    <location>
        <begin position="297"/>
        <end position="306"/>
    </location>
</feature>
<proteinExistence type="predicted"/>
<dbReference type="EMBL" id="KV453915">
    <property type="protein sequence ID" value="ODV77616.1"/>
    <property type="molecule type" value="Genomic_DNA"/>
</dbReference>
<gene>
    <name evidence="2" type="ORF">CANTADRAFT_8059</name>
</gene>
<accession>A0A1E4SDT0</accession>
<dbReference type="Proteomes" id="UP000094285">
    <property type="component" value="Unassembled WGS sequence"/>
</dbReference>
<feature type="region of interest" description="Disordered" evidence="1">
    <location>
        <begin position="447"/>
        <end position="471"/>
    </location>
</feature>
<organism evidence="2 3">
    <name type="scientific">Suhomyces tanzawaensis NRRL Y-17324</name>
    <dbReference type="NCBI Taxonomy" id="984487"/>
    <lineage>
        <taxon>Eukaryota</taxon>
        <taxon>Fungi</taxon>
        <taxon>Dikarya</taxon>
        <taxon>Ascomycota</taxon>
        <taxon>Saccharomycotina</taxon>
        <taxon>Pichiomycetes</taxon>
        <taxon>Debaryomycetaceae</taxon>
        <taxon>Suhomyces</taxon>
    </lineage>
</organism>